<evidence type="ECO:0000256" key="1">
    <source>
        <dbReference type="SAM" id="MobiDB-lite"/>
    </source>
</evidence>
<protein>
    <submittedName>
        <fullName evidence="2">Uncharacterized protein</fullName>
    </submittedName>
</protein>
<evidence type="ECO:0000313" key="3">
    <source>
        <dbReference type="Proteomes" id="UP000070133"/>
    </source>
</evidence>
<keyword evidence="3" id="KW-1185">Reference proteome</keyword>
<proteinExistence type="predicted"/>
<gene>
    <name evidence="2" type="ORF">AC578_1377</name>
</gene>
<dbReference type="Proteomes" id="UP000070133">
    <property type="component" value="Unassembled WGS sequence"/>
</dbReference>
<dbReference type="OrthoDB" id="10550646at2759"/>
<feature type="region of interest" description="Disordered" evidence="1">
    <location>
        <begin position="59"/>
        <end position="79"/>
    </location>
</feature>
<name>A0A139HUK7_9PEZI</name>
<dbReference type="STRING" id="321146.A0A139HUK7"/>
<reference evidence="2 3" key="1">
    <citation type="submission" date="2015-07" db="EMBL/GenBank/DDBJ databases">
        <title>Comparative genomics of the Sigatoka disease complex on banana suggests a link between parallel evolutionary changes in Pseudocercospora fijiensis and Pseudocercospora eumusae and increased virulence on the banana host.</title>
        <authorList>
            <person name="Chang T.-C."/>
            <person name="Salvucci A."/>
            <person name="Crous P.W."/>
            <person name="Stergiopoulos I."/>
        </authorList>
    </citation>
    <scope>NUCLEOTIDE SEQUENCE [LARGE SCALE GENOMIC DNA]</scope>
    <source>
        <strain evidence="2 3">CBS 114824</strain>
    </source>
</reference>
<evidence type="ECO:0000313" key="2">
    <source>
        <dbReference type="EMBL" id="KXT06164.1"/>
    </source>
</evidence>
<dbReference type="EMBL" id="LFZN01000008">
    <property type="protein sequence ID" value="KXT06164.1"/>
    <property type="molecule type" value="Genomic_DNA"/>
</dbReference>
<sequence>MEEKKNLDMTKATVDDEYNEPPPSYEEAVESPYKSRVQPVEDSETLELLIKSTSCRVSQSGSSSRWKPMARTPVPTKPLQLLSPDPKAIKCRCGQHNDTTRTYLDLPQGCVRCTCKYLVNSDGSSHHEPCPTTCPRARCGRLIPRHSGICSCGIRINPDGSTQFDGKALGEEEIKCLCEAVVDTTQSSTVKHCVEKGLTEYEYELPKGSSRCTCGRTVRCDGSSILEHPNSCCRIKGDTSKESQSKNSWLDAKITDFAAALR</sequence>
<organism evidence="2 3">
    <name type="scientific">Pseudocercospora eumusae</name>
    <dbReference type="NCBI Taxonomy" id="321146"/>
    <lineage>
        <taxon>Eukaryota</taxon>
        <taxon>Fungi</taxon>
        <taxon>Dikarya</taxon>
        <taxon>Ascomycota</taxon>
        <taxon>Pezizomycotina</taxon>
        <taxon>Dothideomycetes</taxon>
        <taxon>Dothideomycetidae</taxon>
        <taxon>Mycosphaerellales</taxon>
        <taxon>Mycosphaerellaceae</taxon>
        <taxon>Pseudocercospora</taxon>
    </lineage>
</organism>
<dbReference type="AlphaFoldDB" id="A0A139HUK7"/>
<accession>A0A139HUK7</accession>
<comment type="caution">
    <text evidence="2">The sequence shown here is derived from an EMBL/GenBank/DDBJ whole genome shotgun (WGS) entry which is preliminary data.</text>
</comment>
<feature type="region of interest" description="Disordered" evidence="1">
    <location>
        <begin position="1"/>
        <end position="40"/>
    </location>
</feature>